<sequence>MEEKIKQRRVKVYQLSRESEWLDKGTGFCSCLCNETKDDAYIVVHSEEDSASVLLHSQIFKDQEYQKQQDTLVVWTEPNGMDLALSFQEAEGCTEICDFISEIKNHMNQENSEDVRSSPFDSEIISTSIKLPDPTLSNLQEIELLIKSASRSTFEKEKLALFITQAIVKIKDKAIEAKIHETFRLQYLKDVVFARAFDDPTIISSLIFFNHVDISKHISQDDEFLTELFNILNEEGEDSTRKRDVVMFVQQLCSIAKSIHFSNRKDLYKSLAKHGLFQIFEHSLVDKDPSVRTAGGEILASILDTDASIIRSYIVKQDEEKKKTLADVIIERFIQDEDMGVKAQCAESLRFLLDMNAGLSEIGFIVPPESLNLLNNHDDDVDQFLNVFYEEPIKKIVKPILDLPELEKDDVDEDEEAYFNTSDDEDSGISGETAKAESTLAEESKDGSSSENDSSVGSKVDSAKAPKSEVESYNVGKVGLVDYPDEDDGNNEDVKKDITDQMTLDTPRTAKTPQTPANESSLSPNGTSTKKGGLKILRSSQTLRPKLKKARME</sequence>
<accession>A0ACA9K146</accession>
<reference evidence="1" key="1">
    <citation type="submission" date="2021-06" db="EMBL/GenBank/DDBJ databases">
        <authorList>
            <person name="Kallberg Y."/>
            <person name="Tangrot J."/>
            <person name="Rosling A."/>
        </authorList>
    </citation>
    <scope>NUCLEOTIDE SEQUENCE</scope>
    <source>
        <strain evidence="1">CL356</strain>
    </source>
</reference>
<organism evidence="1 2">
    <name type="scientific">Acaulospora colombiana</name>
    <dbReference type="NCBI Taxonomy" id="27376"/>
    <lineage>
        <taxon>Eukaryota</taxon>
        <taxon>Fungi</taxon>
        <taxon>Fungi incertae sedis</taxon>
        <taxon>Mucoromycota</taxon>
        <taxon>Glomeromycotina</taxon>
        <taxon>Glomeromycetes</taxon>
        <taxon>Diversisporales</taxon>
        <taxon>Acaulosporaceae</taxon>
        <taxon>Acaulospora</taxon>
    </lineage>
</organism>
<dbReference type="Proteomes" id="UP000789525">
    <property type="component" value="Unassembled WGS sequence"/>
</dbReference>
<gene>
    <name evidence="1" type="ORF">ACOLOM_LOCUS510</name>
</gene>
<evidence type="ECO:0000313" key="2">
    <source>
        <dbReference type="Proteomes" id="UP000789525"/>
    </source>
</evidence>
<name>A0ACA9K146_9GLOM</name>
<protein>
    <submittedName>
        <fullName evidence="1">4268_t:CDS:1</fullName>
    </submittedName>
</protein>
<dbReference type="EMBL" id="CAJVPT010000536">
    <property type="protein sequence ID" value="CAG8445985.1"/>
    <property type="molecule type" value="Genomic_DNA"/>
</dbReference>
<comment type="caution">
    <text evidence="1">The sequence shown here is derived from an EMBL/GenBank/DDBJ whole genome shotgun (WGS) entry which is preliminary data.</text>
</comment>
<evidence type="ECO:0000313" key="1">
    <source>
        <dbReference type="EMBL" id="CAG8445985.1"/>
    </source>
</evidence>
<proteinExistence type="predicted"/>
<keyword evidence="2" id="KW-1185">Reference proteome</keyword>